<reference evidence="1 2" key="1">
    <citation type="submission" date="2014-04" db="EMBL/GenBank/DDBJ databases">
        <title>Evolutionary Origins and Diversification of the Mycorrhizal Mutualists.</title>
        <authorList>
            <consortium name="DOE Joint Genome Institute"/>
            <consortium name="Mycorrhizal Genomics Consortium"/>
            <person name="Kohler A."/>
            <person name="Kuo A."/>
            <person name="Nagy L.G."/>
            <person name="Floudas D."/>
            <person name="Copeland A."/>
            <person name="Barry K.W."/>
            <person name="Cichocki N."/>
            <person name="Veneault-Fourrey C."/>
            <person name="LaButti K."/>
            <person name="Lindquist E.A."/>
            <person name="Lipzen A."/>
            <person name="Lundell T."/>
            <person name="Morin E."/>
            <person name="Murat C."/>
            <person name="Riley R."/>
            <person name="Ohm R."/>
            <person name="Sun H."/>
            <person name="Tunlid A."/>
            <person name="Henrissat B."/>
            <person name="Grigoriev I.V."/>
            <person name="Hibbett D.S."/>
            <person name="Martin F."/>
        </authorList>
    </citation>
    <scope>NUCLEOTIDE SEQUENCE [LARGE SCALE GENOMIC DNA]</scope>
    <source>
        <strain evidence="1 2">FD-317 M1</strain>
    </source>
</reference>
<name>A0A0D0BIM4_9AGAR</name>
<keyword evidence="2" id="KW-1185">Reference proteome</keyword>
<evidence type="ECO:0000313" key="2">
    <source>
        <dbReference type="Proteomes" id="UP000053593"/>
    </source>
</evidence>
<dbReference type="OrthoDB" id="3141919at2759"/>
<evidence type="ECO:0000313" key="1">
    <source>
        <dbReference type="EMBL" id="KIK54641.1"/>
    </source>
</evidence>
<dbReference type="Proteomes" id="UP000053593">
    <property type="component" value="Unassembled WGS sequence"/>
</dbReference>
<proteinExistence type="predicted"/>
<protein>
    <submittedName>
        <fullName evidence="1">Unplaced genomic scaffold GYMLUscaffold_66, whole genome shotgun sequence</fullName>
    </submittedName>
</protein>
<dbReference type="AlphaFoldDB" id="A0A0D0BIM4"/>
<organism evidence="1 2">
    <name type="scientific">Collybiopsis luxurians FD-317 M1</name>
    <dbReference type="NCBI Taxonomy" id="944289"/>
    <lineage>
        <taxon>Eukaryota</taxon>
        <taxon>Fungi</taxon>
        <taxon>Dikarya</taxon>
        <taxon>Basidiomycota</taxon>
        <taxon>Agaricomycotina</taxon>
        <taxon>Agaricomycetes</taxon>
        <taxon>Agaricomycetidae</taxon>
        <taxon>Agaricales</taxon>
        <taxon>Marasmiineae</taxon>
        <taxon>Omphalotaceae</taxon>
        <taxon>Collybiopsis</taxon>
        <taxon>Collybiopsis luxurians</taxon>
    </lineage>
</organism>
<sequence length="168" mass="19039">MNILKKFQRFLYALLIIVWASISTSLRFQIVKTSPQRPLTEFQEFAADGSQWLIDIAYDLFDPRLRRGSLYILDNLNPSGAPPHPVNGSDPLHASRYEYRVSVPIQITKINGRACKSKTGPTMREQVLRRDDRIGDHQARILYSNFVGPPPLGLAIFDPVFGVTLTIN</sequence>
<gene>
    <name evidence="1" type="ORF">GYMLUDRAFT_249358</name>
</gene>
<dbReference type="EMBL" id="KN834814">
    <property type="protein sequence ID" value="KIK54641.1"/>
    <property type="molecule type" value="Genomic_DNA"/>
</dbReference>
<dbReference type="HOGENOM" id="CLU_1586678_0_0_1"/>
<accession>A0A0D0BIM4</accession>